<organism evidence="9">
    <name type="scientific">Schistocephalus solidus</name>
    <name type="common">Tapeworm</name>
    <dbReference type="NCBI Taxonomy" id="70667"/>
    <lineage>
        <taxon>Eukaryota</taxon>
        <taxon>Metazoa</taxon>
        <taxon>Spiralia</taxon>
        <taxon>Lophotrochozoa</taxon>
        <taxon>Platyhelminthes</taxon>
        <taxon>Cestoda</taxon>
        <taxon>Eucestoda</taxon>
        <taxon>Diphyllobothriidea</taxon>
        <taxon>Diphyllobothriidae</taxon>
        <taxon>Schistocephalus</taxon>
    </lineage>
</organism>
<dbReference type="Gene3D" id="6.10.140.1230">
    <property type="match status" value="1"/>
</dbReference>
<dbReference type="PANTHER" id="PTHR22761">
    <property type="entry name" value="CHARGED MULTIVESICULAR BODY PROTEIN"/>
    <property type="match status" value="1"/>
</dbReference>
<dbReference type="Pfam" id="PF03357">
    <property type="entry name" value="Snf7"/>
    <property type="match status" value="1"/>
</dbReference>
<keyword evidence="7" id="KW-0175">Coiled coil</keyword>
<name>A0A0X3PTW5_SCHSO</name>
<proteinExistence type="inferred from homology"/>
<feature type="compositionally biased region" description="Basic residues" evidence="8">
    <location>
        <begin position="209"/>
        <end position="218"/>
    </location>
</feature>
<dbReference type="EMBL" id="GEEE01018106">
    <property type="protein sequence ID" value="JAP45119.1"/>
    <property type="molecule type" value="Transcribed_RNA"/>
</dbReference>
<comment type="similarity">
    <text evidence="2">Belongs to the SNF7 family.</text>
</comment>
<feature type="coiled-coil region" evidence="7">
    <location>
        <begin position="16"/>
        <end position="72"/>
    </location>
</feature>
<dbReference type="GO" id="GO:0000815">
    <property type="term" value="C:ESCRT III complex"/>
    <property type="evidence" value="ECO:0007669"/>
    <property type="project" value="TreeGrafter"/>
</dbReference>
<evidence type="ECO:0000256" key="1">
    <source>
        <dbReference type="ARBA" id="ARBA00004608"/>
    </source>
</evidence>
<evidence type="ECO:0000256" key="4">
    <source>
        <dbReference type="ARBA" id="ARBA00022753"/>
    </source>
</evidence>
<dbReference type="EMBL" id="GEEE01014086">
    <property type="protein sequence ID" value="JAP49139.1"/>
    <property type="molecule type" value="Transcribed_RNA"/>
</dbReference>
<sequence>MGAIFGRHHRSRVTEEDKALLQLKQQRDQLKQYKQRVNSAITRDEAAIKQLLRQQERKKALLLLKKKKYQAKLLVKADEHLTTVEGLIQDVEFAQVQVKVLDSLKKGNEALKQLNDLMKLEDVEKIMSDAQEAQAYQEELTDLLAGGLSSSEDADVESELERLLVADADKLPNVPQTKLPKTEPAEHETKSAEKTSHALGDLHSSPSSSHHRRAVEAT</sequence>
<feature type="compositionally biased region" description="Basic and acidic residues" evidence="8">
    <location>
        <begin position="180"/>
        <end position="196"/>
    </location>
</feature>
<evidence type="ECO:0000256" key="6">
    <source>
        <dbReference type="ARBA" id="ARBA00023136"/>
    </source>
</evidence>
<reference evidence="9" key="1">
    <citation type="submission" date="2016-01" db="EMBL/GenBank/DDBJ databases">
        <title>Reference transcriptome for the parasite Schistocephalus solidus: insights into the molecular evolution of parasitism.</title>
        <authorList>
            <person name="Hebert F.O."/>
            <person name="Grambauer S."/>
            <person name="Barber I."/>
            <person name="Landry C.R."/>
            <person name="Aubin-Horth N."/>
        </authorList>
    </citation>
    <scope>NUCLEOTIDE SEQUENCE</scope>
</reference>
<gene>
    <name evidence="9" type="primary">CHMP6</name>
    <name evidence="9" type="ORF">TR151311</name>
</gene>
<evidence type="ECO:0000256" key="8">
    <source>
        <dbReference type="SAM" id="MobiDB-lite"/>
    </source>
</evidence>
<dbReference type="GO" id="GO:0032511">
    <property type="term" value="P:late endosome to vacuole transport via multivesicular body sorting pathway"/>
    <property type="evidence" value="ECO:0007669"/>
    <property type="project" value="TreeGrafter"/>
</dbReference>
<keyword evidence="3" id="KW-0813">Transport</keyword>
<dbReference type="PANTHER" id="PTHR22761:SF5">
    <property type="entry name" value="CHARGED MULTIVESICULAR BODY PROTEIN 6"/>
    <property type="match status" value="1"/>
</dbReference>
<protein>
    <submittedName>
        <fullName evidence="9">Charged multivesicular body protein 6</fullName>
    </submittedName>
</protein>
<dbReference type="EMBL" id="GEEE01009738">
    <property type="protein sequence ID" value="JAP53487.1"/>
    <property type="molecule type" value="Transcribed_RNA"/>
</dbReference>
<evidence type="ECO:0000256" key="5">
    <source>
        <dbReference type="ARBA" id="ARBA00022927"/>
    </source>
</evidence>
<evidence type="ECO:0000256" key="3">
    <source>
        <dbReference type="ARBA" id="ARBA00022448"/>
    </source>
</evidence>
<dbReference type="GO" id="GO:0015031">
    <property type="term" value="P:protein transport"/>
    <property type="evidence" value="ECO:0007669"/>
    <property type="project" value="UniProtKB-KW"/>
</dbReference>
<comment type="subcellular location">
    <subcellularLocation>
        <location evidence="1">Endosome membrane</location>
    </subcellularLocation>
</comment>
<keyword evidence="6" id="KW-0472">Membrane</keyword>
<dbReference type="GO" id="GO:0005771">
    <property type="term" value="C:multivesicular body"/>
    <property type="evidence" value="ECO:0007669"/>
    <property type="project" value="TreeGrafter"/>
</dbReference>
<dbReference type="AlphaFoldDB" id="A0A0X3PTW5"/>
<dbReference type="InterPro" id="IPR005024">
    <property type="entry name" value="Snf7_fam"/>
</dbReference>
<keyword evidence="5" id="KW-0653">Protein transport</keyword>
<evidence type="ECO:0000313" key="9">
    <source>
        <dbReference type="EMBL" id="JAP53487.1"/>
    </source>
</evidence>
<accession>A0A0X3PTW5</accession>
<keyword evidence="4" id="KW-0967">Endosome</keyword>
<evidence type="ECO:0000256" key="2">
    <source>
        <dbReference type="ARBA" id="ARBA00006190"/>
    </source>
</evidence>
<evidence type="ECO:0000256" key="7">
    <source>
        <dbReference type="SAM" id="Coils"/>
    </source>
</evidence>
<dbReference type="GO" id="GO:0006900">
    <property type="term" value="P:vesicle budding from membrane"/>
    <property type="evidence" value="ECO:0007669"/>
    <property type="project" value="TreeGrafter"/>
</dbReference>
<feature type="region of interest" description="Disordered" evidence="8">
    <location>
        <begin position="165"/>
        <end position="218"/>
    </location>
</feature>